<reference evidence="3 4" key="1">
    <citation type="submission" date="2017-04" db="EMBL/GenBank/DDBJ databases">
        <authorList>
            <person name="Varghese N."/>
            <person name="Submissions S."/>
        </authorList>
    </citation>
    <scope>NUCLEOTIDE SEQUENCE [LARGE SCALE GENOMIC DNA]</scope>
    <source>
        <strain evidence="3 4">J3</strain>
    </source>
</reference>
<evidence type="ECO:0000259" key="2">
    <source>
        <dbReference type="Pfam" id="PF01272"/>
    </source>
</evidence>
<proteinExistence type="predicted"/>
<dbReference type="EMBL" id="FXAV01000030">
    <property type="protein sequence ID" value="SMG58333.1"/>
    <property type="molecule type" value="Genomic_DNA"/>
</dbReference>
<keyword evidence="3" id="KW-0251">Elongation factor</keyword>
<feature type="region of interest" description="Disordered" evidence="1">
    <location>
        <begin position="1"/>
        <end position="22"/>
    </location>
</feature>
<protein>
    <submittedName>
        <fullName evidence="3">Transcription elongation factor, GreA/GreB, C-term</fullName>
    </submittedName>
</protein>
<keyword evidence="4" id="KW-1185">Reference proteome</keyword>
<gene>
    <name evidence="3" type="ORF">SAMN02745947_05236</name>
</gene>
<dbReference type="InterPro" id="IPR001437">
    <property type="entry name" value="Tscrpt_elong_fac_GreA/B_C"/>
</dbReference>
<feature type="region of interest" description="Disordered" evidence="1">
    <location>
        <begin position="169"/>
        <end position="200"/>
    </location>
</feature>
<dbReference type="Gene3D" id="3.10.50.30">
    <property type="entry name" value="Transcription elongation factor, GreA/GreB, C-terminal domain"/>
    <property type="match status" value="1"/>
</dbReference>
<dbReference type="SUPFAM" id="SSF54534">
    <property type="entry name" value="FKBP-like"/>
    <property type="match status" value="1"/>
</dbReference>
<evidence type="ECO:0000313" key="3">
    <source>
        <dbReference type="EMBL" id="SMG58333.1"/>
    </source>
</evidence>
<accession>A0ABY1MIG9</accession>
<keyword evidence="3" id="KW-0648">Protein biosynthesis</keyword>
<dbReference type="GO" id="GO:0003746">
    <property type="term" value="F:translation elongation factor activity"/>
    <property type="evidence" value="ECO:0007669"/>
    <property type="project" value="UniProtKB-KW"/>
</dbReference>
<dbReference type="Pfam" id="PF01272">
    <property type="entry name" value="GreA_GreB"/>
    <property type="match status" value="1"/>
</dbReference>
<comment type="caution">
    <text evidence="3">The sequence shown here is derived from an EMBL/GenBank/DDBJ whole genome shotgun (WGS) entry which is preliminary data.</text>
</comment>
<evidence type="ECO:0000256" key="1">
    <source>
        <dbReference type="SAM" id="MobiDB-lite"/>
    </source>
</evidence>
<dbReference type="InterPro" id="IPR036953">
    <property type="entry name" value="GreA/GreB_C_sf"/>
</dbReference>
<evidence type="ECO:0000313" key="4">
    <source>
        <dbReference type="Proteomes" id="UP000193566"/>
    </source>
</evidence>
<dbReference type="Proteomes" id="UP000193566">
    <property type="component" value="Unassembled WGS sequence"/>
</dbReference>
<organism evidence="3 4">
    <name type="scientific">Rhodococcus rhodochrous J3</name>
    <dbReference type="NCBI Taxonomy" id="903528"/>
    <lineage>
        <taxon>Bacteria</taxon>
        <taxon>Bacillati</taxon>
        <taxon>Actinomycetota</taxon>
        <taxon>Actinomycetes</taxon>
        <taxon>Mycobacteriales</taxon>
        <taxon>Nocardiaceae</taxon>
        <taxon>Rhodococcus</taxon>
    </lineage>
</organism>
<feature type="domain" description="Transcription elongation factor GreA/GreB C-terminal" evidence="2">
    <location>
        <begin position="95"/>
        <end position="153"/>
    </location>
</feature>
<name>A0ABY1MIG9_RHORH</name>
<sequence length="413" mass="46489">MGQRKAGGPVTDPTGPESFDRELDQYRIAGEELAEQERELRAKMDECRDGGDLLVDYQRYDSQLRHVQAKQRDLTVAHARYIADRDRLAAWGPTEDWVVAGSIVTVRYLDGHRDTFVLTERHTDSEYETVSYSSPMGQAVRKRRVGDKVALPAGAPLVIDSIIPGFRRHPGPRAEINPEADSPAPPKKRRTVPTAATSEEALARQRCRDNAYRNDLYRRRYDPSVRPINEYVDKLRAERRVSIPYVAPTYGGVDARLLTLMQDPGPKTGLTSADGSGMICLENVDLTAARQKFFLDEAGIRISEIVSWNAYPWPKPHPQTDRSDREAAEALRGFLMLIPNLEIVILNGTVAKRIWRVLKEIDPACLAVISSYPTFHTSERAVNPTHRSLEYIAEVHTDLSHKYAAAARQLHSV</sequence>